<evidence type="ECO:0000256" key="1">
    <source>
        <dbReference type="SAM" id="MobiDB-lite"/>
    </source>
</evidence>
<proteinExistence type="predicted"/>
<sequence>MKIILLAVALLLAVASVSAQPVVPGVGFSSALELSPGTYSFYLGRGEIHFFKVVLEPGDVVVVMLRMAANQDFDLYLLNPLRELAEQSLRGPGATDAVEHVAAERGPYYIVVLGFGGSSGTYTLAVSVLKPKIITQTVTATVTQRITETQTVVNFQTNTVMSERLATVVDTRVVEVERVPWTALGLAVLGAALLYTGYATSEALKNLARKQEKPGEGSPQPVSDAAG</sequence>
<feature type="transmembrane region" description="Helical" evidence="2">
    <location>
        <begin position="181"/>
        <end position="200"/>
    </location>
</feature>
<keyword evidence="2" id="KW-0812">Transmembrane</keyword>
<feature type="region of interest" description="Disordered" evidence="1">
    <location>
        <begin position="207"/>
        <end position="227"/>
    </location>
</feature>
<reference evidence="3" key="1">
    <citation type="journal article" date="2020" name="mSystems">
        <title>Genome- and Community-Level Interaction Insights into Carbon Utilization and Element Cycling Functions of Hydrothermarchaeota in Hydrothermal Sediment.</title>
        <authorList>
            <person name="Zhou Z."/>
            <person name="Liu Y."/>
            <person name="Xu W."/>
            <person name="Pan J."/>
            <person name="Luo Z.H."/>
            <person name="Li M."/>
        </authorList>
    </citation>
    <scope>NUCLEOTIDE SEQUENCE [LARGE SCALE GENOMIC DNA]</scope>
    <source>
        <strain evidence="3">SpSt-1074</strain>
    </source>
</reference>
<evidence type="ECO:0008006" key="4">
    <source>
        <dbReference type="Google" id="ProtNLM"/>
    </source>
</evidence>
<gene>
    <name evidence="3" type="ORF">ENM31_03135</name>
</gene>
<protein>
    <recommendedName>
        <fullName evidence="4">Peptidase C-terminal archaeal/bacterial domain-containing protein</fullName>
    </recommendedName>
</protein>
<organism evidence="3">
    <name type="scientific">Caldiarchaeum subterraneum</name>
    <dbReference type="NCBI Taxonomy" id="311458"/>
    <lineage>
        <taxon>Archaea</taxon>
        <taxon>Nitrososphaerota</taxon>
        <taxon>Candidatus Caldarchaeales</taxon>
        <taxon>Candidatus Caldarchaeaceae</taxon>
        <taxon>Candidatus Caldarchaeum</taxon>
    </lineage>
</organism>
<keyword evidence="2" id="KW-1133">Transmembrane helix</keyword>
<comment type="caution">
    <text evidence="3">The sequence shown here is derived from an EMBL/GenBank/DDBJ whole genome shotgun (WGS) entry which is preliminary data.</text>
</comment>
<dbReference type="AlphaFoldDB" id="A0A7J3VTU4"/>
<evidence type="ECO:0000256" key="2">
    <source>
        <dbReference type="SAM" id="Phobius"/>
    </source>
</evidence>
<keyword evidence="2" id="KW-0472">Membrane</keyword>
<evidence type="ECO:0000313" key="3">
    <source>
        <dbReference type="EMBL" id="HHM44276.1"/>
    </source>
</evidence>
<dbReference type="Gene3D" id="2.60.120.380">
    <property type="match status" value="1"/>
</dbReference>
<dbReference type="EMBL" id="DRXH01000108">
    <property type="protein sequence ID" value="HHM44276.1"/>
    <property type="molecule type" value="Genomic_DNA"/>
</dbReference>
<name>A0A7J3VTU4_CALS0</name>
<accession>A0A7J3VTU4</accession>